<evidence type="ECO:0000313" key="3">
    <source>
        <dbReference type="EMBL" id="CAG8033579.1"/>
    </source>
</evidence>
<gene>
    <name evidence="3" type="ORF">POLS_LOCUS2777</name>
</gene>
<name>A0A9W4HJF3_PENOL</name>
<dbReference type="EMBL" id="CAJVOS010000016">
    <property type="protein sequence ID" value="CAG8033579.1"/>
    <property type="molecule type" value="Genomic_DNA"/>
</dbReference>
<reference evidence="3" key="1">
    <citation type="submission" date="2021-07" db="EMBL/GenBank/DDBJ databases">
        <authorList>
            <person name="Branca A.L. A."/>
        </authorList>
    </citation>
    <scope>NUCLEOTIDE SEQUENCE</scope>
</reference>
<dbReference type="InterPro" id="IPR029058">
    <property type="entry name" value="AB_hydrolase_fold"/>
</dbReference>
<feature type="domain" description="Alpha/beta hydrolase fold-3" evidence="2">
    <location>
        <begin position="36"/>
        <end position="287"/>
    </location>
</feature>
<organism evidence="3 4">
    <name type="scientific">Penicillium olsonii</name>
    <dbReference type="NCBI Taxonomy" id="99116"/>
    <lineage>
        <taxon>Eukaryota</taxon>
        <taxon>Fungi</taxon>
        <taxon>Dikarya</taxon>
        <taxon>Ascomycota</taxon>
        <taxon>Pezizomycotina</taxon>
        <taxon>Eurotiomycetes</taxon>
        <taxon>Eurotiomycetidae</taxon>
        <taxon>Eurotiales</taxon>
        <taxon>Aspergillaceae</taxon>
        <taxon>Penicillium</taxon>
    </lineage>
</organism>
<dbReference type="InterPro" id="IPR050300">
    <property type="entry name" value="GDXG_lipolytic_enzyme"/>
</dbReference>
<accession>A0A9W4HJF3</accession>
<dbReference type="PANTHER" id="PTHR48081">
    <property type="entry name" value="AB HYDROLASE SUPERFAMILY PROTEIN C4A8.06C"/>
    <property type="match status" value="1"/>
</dbReference>
<evidence type="ECO:0000259" key="2">
    <source>
        <dbReference type="Pfam" id="PF07859"/>
    </source>
</evidence>
<sequence length="322" mass="34786">MSDTQVSTHNFKVVDGLSLSIDVSKPANAPHNGIVLLHFHGGFLVLGEKTTFPPHWLINACHARGWIYASPSYRLLPESTGLDILSDTLDAVDWVRRNISDRVIIAGSSAGGYLALATAAHPSCPKSLAVLSVYGMLDPAGERYTRPGQALVNPVEDLPTTLQEVDKASRDGHAIDGYPFPTTPAADQRHRWIRALHEGARYPDVLTRVPGLAEQIVEKGVSVVPEKFRPLFPASFGLKKDLAPTILVHGDADVLVEYEQSASVAERMSSAGIDVTLELVRDQGHGFDAKSFIDLDAGDGQGDDVVKNSLRRVITALEKACL</sequence>
<dbReference type="OrthoDB" id="19653at2759"/>
<keyword evidence="4" id="KW-1185">Reference proteome</keyword>
<keyword evidence="1" id="KW-0378">Hydrolase</keyword>
<comment type="caution">
    <text evidence="3">The sequence shown here is derived from an EMBL/GenBank/DDBJ whole genome shotgun (WGS) entry which is preliminary data.</text>
</comment>
<dbReference type="PANTHER" id="PTHR48081:SF3">
    <property type="entry name" value="ALPHA_BETA HYDROLASE FOLD-3 DOMAIN-CONTAINING PROTEIN"/>
    <property type="match status" value="1"/>
</dbReference>
<dbReference type="Gene3D" id="3.40.50.1820">
    <property type="entry name" value="alpha/beta hydrolase"/>
    <property type="match status" value="1"/>
</dbReference>
<dbReference type="GO" id="GO:0017000">
    <property type="term" value="P:antibiotic biosynthetic process"/>
    <property type="evidence" value="ECO:0007669"/>
    <property type="project" value="UniProtKB-ARBA"/>
</dbReference>
<evidence type="ECO:0000256" key="1">
    <source>
        <dbReference type="ARBA" id="ARBA00022801"/>
    </source>
</evidence>
<dbReference type="Pfam" id="PF07859">
    <property type="entry name" value="Abhydrolase_3"/>
    <property type="match status" value="1"/>
</dbReference>
<evidence type="ECO:0000313" key="4">
    <source>
        <dbReference type="Proteomes" id="UP001153618"/>
    </source>
</evidence>
<dbReference type="InterPro" id="IPR013094">
    <property type="entry name" value="AB_hydrolase_3"/>
</dbReference>
<dbReference type="SUPFAM" id="SSF53474">
    <property type="entry name" value="alpha/beta-Hydrolases"/>
    <property type="match status" value="1"/>
</dbReference>
<dbReference type="GO" id="GO:0072330">
    <property type="term" value="P:monocarboxylic acid biosynthetic process"/>
    <property type="evidence" value="ECO:0007669"/>
    <property type="project" value="UniProtKB-ARBA"/>
</dbReference>
<protein>
    <recommendedName>
        <fullName evidence="2">Alpha/beta hydrolase fold-3 domain-containing protein</fullName>
    </recommendedName>
</protein>
<dbReference type="GO" id="GO:0016787">
    <property type="term" value="F:hydrolase activity"/>
    <property type="evidence" value="ECO:0007669"/>
    <property type="project" value="UniProtKB-KW"/>
</dbReference>
<dbReference type="Proteomes" id="UP001153618">
    <property type="component" value="Unassembled WGS sequence"/>
</dbReference>
<dbReference type="AlphaFoldDB" id="A0A9W4HJF3"/>
<proteinExistence type="predicted"/>